<dbReference type="PROSITE" id="PS50850">
    <property type="entry name" value="MFS"/>
    <property type="match status" value="1"/>
</dbReference>
<keyword evidence="3 6" id="KW-1133">Transmembrane helix</keyword>
<feature type="region of interest" description="Disordered" evidence="5">
    <location>
        <begin position="1"/>
        <end position="22"/>
    </location>
</feature>
<feature type="transmembrane region" description="Helical" evidence="6">
    <location>
        <begin position="376"/>
        <end position="400"/>
    </location>
</feature>
<dbReference type="PANTHER" id="PTHR43129:SF1">
    <property type="entry name" value="FOSMIDOMYCIN RESISTANCE PROTEIN"/>
    <property type="match status" value="1"/>
</dbReference>
<protein>
    <submittedName>
        <fullName evidence="8">MFS transporter</fullName>
    </submittedName>
</protein>
<dbReference type="GO" id="GO:0022857">
    <property type="term" value="F:transmembrane transporter activity"/>
    <property type="evidence" value="ECO:0007669"/>
    <property type="project" value="InterPro"/>
</dbReference>
<sequence length="409" mass="42003">MSTVLDAEPSEGIDPKTEADRTDEQHKGLSWLLMAGHLCTDLNQGALTAVFPFLVVSSGFSYTEVAFLVFASNAVSAVVQPLFGWLGDRHARPWLMALGMFLAGVGLAGVGILESYPLIIASAMLSGLGVAMFHPEGGRLANLVAGERKGSGMSIFAVGGNLGFAVGPMLAVAGIAAFGLPGTFVFLIPATLCALVFLTQNRVFAGFGLVDKRAADGPGQRDRWGLFALVMAVLSSRSIIYYALTAYAALFIVAELGQAEAVGSSMITVFALFSAVATLLSGRIAGRVGVLRLMRGTYLVLAALLVCFALCRILPLSVLLLALIGLAQAVSYPSTVALGQSFVPQHLGMASGLSFGVVVCVGGMVSPVLGAVGDTVGLTVALLVTAGLALLAAGLSALVARVAPQASVR</sequence>
<gene>
    <name evidence="8" type="ORF">C2L71_00755</name>
</gene>
<evidence type="ECO:0000313" key="8">
    <source>
        <dbReference type="EMBL" id="PNV68550.1"/>
    </source>
</evidence>
<dbReference type="Proteomes" id="UP000236197">
    <property type="component" value="Unassembled WGS sequence"/>
</dbReference>
<keyword evidence="4 6" id="KW-0472">Membrane</keyword>
<dbReference type="CDD" id="cd17478">
    <property type="entry name" value="MFS_FsR"/>
    <property type="match status" value="1"/>
</dbReference>
<dbReference type="EMBL" id="PPEK01000001">
    <property type="protein sequence ID" value="PNV68550.1"/>
    <property type="molecule type" value="Genomic_DNA"/>
</dbReference>
<dbReference type="Pfam" id="PF07690">
    <property type="entry name" value="MFS_1"/>
    <property type="match status" value="1"/>
</dbReference>
<dbReference type="Gene3D" id="1.20.1250.20">
    <property type="entry name" value="MFS general substrate transporter like domains"/>
    <property type="match status" value="2"/>
</dbReference>
<dbReference type="SUPFAM" id="SSF103473">
    <property type="entry name" value="MFS general substrate transporter"/>
    <property type="match status" value="1"/>
</dbReference>
<dbReference type="PANTHER" id="PTHR43129">
    <property type="entry name" value="FOSMIDOMYCIN RESISTANCE PROTEIN"/>
    <property type="match status" value="1"/>
</dbReference>
<evidence type="ECO:0000259" key="7">
    <source>
        <dbReference type="PROSITE" id="PS50850"/>
    </source>
</evidence>
<dbReference type="InterPro" id="IPR011701">
    <property type="entry name" value="MFS"/>
</dbReference>
<feature type="transmembrane region" description="Helical" evidence="6">
    <location>
        <begin position="266"/>
        <end position="286"/>
    </location>
</feature>
<dbReference type="InterPro" id="IPR036259">
    <property type="entry name" value="MFS_trans_sf"/>
</dbReference>
<evidence type="ECO:0000256" key="3">
    <source>
        <dbReference type="ARBA" id="ARBA00022989"/>
    </source>
</evidence>
<organism evidence="8 9">
    <name type="scientific">Enteroscipio rubneri</name>
    <dbReference type="NCBI Taxonomy" id="2070686"/>
    <lineage>
        <taxon>Bacteria</taxon>
        <taxon>Bacillati</taxon>
        <taxon>Actinomycetota</taxon>
        <taxon>Coriobacteriia</taxon>
        <taxon>Eggerthellales</taxon>
        <taxon>Eggerthellaceae</taxon>
        <taxon>Enteroscipio</taxon>
    </lineage>
</organism>
<feature type="transmembrane region" description="Helical" evidence="6">
    <location>
        <begin position="94"/>
        <end position="112"/>
    </location>
</feature>
<feature type="domain" description="Major facilitator superfamily (MFS) profile" evidence="7">
    <location>
        <begin position="29"/>
        <end position="404"/>
    </location>
</feature>
<evidence type="ECO:0000256" key="2">
    <source>
        <dbReference type="ARBA" id="ARBA00022692"/>
    </source>
</evidence>
<feature type="compositionally biased region" description="Basic and acidic residues" evidence="5">
    <location>
        <begin position="13"/>
        <end position="22"/>
    </location>
</feature>
<accession>A0A2K2UEI3</accession>
<feature type="transmembrane region" description="Helical" evidence="6">
    <location>
        <begin position="155"/>
        <end position="178"/>
    </location>
</feature>
<name>A0A2K2UEI3_9ACTN</name>
<feature type="transmembrane region" description="Helical" evidence="6">
    <location>
        <begin position="298"/>
        <end position="327"/>
    </location>
</feature>
<evidence type="ECO:0000313" key="9">
    <source>
        <dbReference type="Proteomes" id="UP000236197"/>
    </source>
</evidence>
<keyword evidence="9" id="KW-1185">Reference proteome</keyword>
<dbReference type="AlphaFoldDB" id="A0A2K2UEI3"/>
<comment type="subcellular location">
    <subcellularLocation>
        <location evidence="1">Cell membrane</location>
        <topology evidence="1">Multi-pass membrane protein</topology>
    </subcellularLocation>
</comment>
<feature type="transmembrane region" description="Helical" evidence="6">
    <location>
        <begin position="347"/>
        <end position="369"/>
    </location>
</feature>
<dbReference type="GO" id="GO:0005886">
    <property type="term" value="C:plasma membrane"/>
    <property type="evidence" value="ECO:0007669"/>
    <property type="project" value="UniProtKB-SubCell"/>
</dbReference>
<reference evidence="9" key="1">
    <citation type="submission" date="2018-01" db="EMBL/GenBank/DDBJ databases">
        <title>Rubneribacter badeniensis gen. nov., sp. nov., and Colonibacter rubneri, gen. nov., sp. nov., WGS of new members of the Eggerthellaceae.</title>
        <authorList>
            <person name="Danylec N."/>
            <person name="Stoll D.A."/>
            <person name="Doetsch A."/>
            <person name="Kulling S.E."/>
            <person name="Huch M."/>
        </authorList>
    </citation>
    <scope>NUCLEOTIDE SEQUENCE [LARGE SCALE GENOMIC DNA]</scope>
    <source>
        <strain evidence="9">ResAG-96</strain>
    </source>
</reference>
<feature type="transmembrane region" description="Helical" evidence="6">
    <location>
        <begin position="184"/>
        <end position="205"/>
    </location>
</feature>
<feature type="transmembrane region" description="Helical" evidence="6">
    <location>
        <begin position="118"/>
        <end position="134"/>
    </location>
</feature>
<dbReference type="OrthoDB" id="9770492at2"/>
<comment type="caution">
    <text evidence="8">The sequence shown here is derived from an EMBL/GenBank/DDBJ whole genome shotgun (WGS) entry which is preliminary data.</text>
</comment>
<evidence type="ECO:0000256" key="1">
    <source>
        <dbReference type="ARBA" id="ARBA00004651"/>
    </source>
</evidence>
<keyword evidence="2 6" id="KW-0812">Transmembrane</keyword>
<feature type="transmembrane region" description="Helical" evidence="6">
    <location>
        <begin position="65"/>
        <end position="87"/>
    </location>
</feature>
<evidence type="ECO:0000256" key="4">
    <source>
        <dbReference type="ARBA" id="ARBA00023136"/>
    </source>
</evidence>
<proteinExistence type="predicted"/>
<dbReference type="InterPro" id="IPR020846">
    <property type="entry name" value="MFS_dom"/>
</dbReference>
<evidence type="ECO:0000256" key="5">
    <source>
        <dbReference type="SAM" id="MobiDB-lite"/>
    </source>
</evidence>
<dbReference type="RefSeq" id="WP_103263876.1">
    <property type="nucleotide sequence ID" value="NZ_CABMLE010000001.1"/>
</dbReference>
<feature type="transmembrane region" description="Helical" evidence="6">
    <location>
        <begin position="226"/>
        <end position="254"/>
    </location>
</feature>
<evidence type="ECO:0000256" key="6">
    <source>
        <dbReference type="SAM" id="Phobius"/>
    </source>
</evidence>